<protein>
    <submittedName>
        <fullName evidence="1">Uncharacterized protein</fullName>
    </submittedName>
</protein>
<gene>
    <name evidence="1" type="ORF">DICPUDRAFT_84989</name>
</gene>
<dbReference type="AlphaFoldDB" id="F1A4C4"/>
<evidence type="ECO:0000313" key="1">
    <source>
        <dbReference type="EMBL" id="EGC28956.1"/>
    </source>
</evidence>
<sequence length="164" mass="19354">MILNKERYFSQVKNLLDNSKHYIPHLSHQKLLLFNDTIYYYECLVKAHNNNYNNNNFSITQSLLTINNFSYELKKYVNTIIIFLKCKILKRDYVIDILSKVFGNKFAKILIDSIDRVLGISIQPRVTKNSAYNMIQRKTNEICAFSLSNKIDCVSAFYLNYKNK</sequence>
<dbReference type="InParanoid" id="F1A4C4"/>
<dbReference type="GeneID" id="10506899"/>
<keyword evidence="2" id="KW-1185">Reference proteome</keyword>
<dbReference type="KEGG" id="dpp:DICPUDRAFT_84989"/>
<organism evidence="1 2">
    <name type="scientific">Dictyostelium purpureum</name>
    <name type="common">Slime mold</name>
    <dbReference type="NCBI Taxonomy" id="5786"/>
    <lineage>
        <taxon>Eukaryota</taxon>
        <taxon>Amoebozoa</taxon>
        <taxon>Evosea</taxon>
        <taxon>Eumycetozoa</taxon>
        <taxon>Dictyostelia</taxon>
        <taxon>Dictyosteliales</taxon>
        <taxon>Dictyosteliaceae</taxon>
        <taxon>Dictyostelium</taxon>
    </lineage>
</organism>
<proteinExistence type="predicted"/>
<dbReference type="VEuPathDB" id="AmoebaDB:DICPUDRAFT_84989"/>
<dbReference type="Proteomes" id="UP000001064">
    <property type="component" value="Unassembled WGS sequence"/>
</dbReference>
<dbReference type="RefSeq" id="XP_003294515.1">
    <property type="nucleotide sequence ID" value="XM_003294467.1"/>
</dbReference>
<reference evidence="2" key="1">
    <citation type="journal article" date="2011" name="Genome Biol.">
        <title>Comparative genomics of the social amoebae Dictyostelium discoideum and Dictyostelium purpureum.</title>
        <authorList>
            <consortium name="US DOE Joint Genome Institute (JGI-PGF)"/>
            <person name="Sucgang R."/>
            <person name="Kuo A."/>
            <person name="Tian X."/>
            <person name="Salerno W."/>
            <person name="Parikh A."/>
            <person name="Feasley C.L."/>
            <person name="Dalin E."/>
            <person name="Tu H."/>
            <person name="Huang E."/>
            <person name="Barry K."/>
            <person name="Lindquist E."/>
            <person name="Shapiro H."/>
            <person name="Bruce D."/>
            <person name="Schmutz J."/>
            <person name="Salamov A."/>
            <person name="Fey P."/>
            <person name="Gaudet P."/>
            <person name="Anjard C."/>
            <person name="Babu M.M."/>
            <person name="Basu S."/>
            <person name="Bushmanova Y."/>
            <person name="van der Wel H."/>
            <person name="Katoh-Kurasawa M."/>
            <person name="Dinh C."/>
            <person name="Coutinho P.M."/>
            <person name="Saito T."/>
            <person name="Elias M."/>
            <person name="Schaap P."/>
            <person name="Kay R.R."/>
            <person name="Henrissat B."/>
            <person name="Eichinger L."/>
            <person name="Rivero F."/>
            <person name="Putnam N.H."/>
            <person name="West C.M."/>
            <person name="Loomis W.F."/>
            <person name="Chisholm R.L."/>
            <person name="Shaulsky G."/>
            <person name="Strassmann J.E."/>
            <person name="Queller D.C."/>
            <person name="Kuspa A."/>
            <person name="Grigoriev I.V."/>
        </authorList>
    </citation>
    <scope>NUCLEOTIDE SEQUENCE [LARGE SCALE GENOMIC DNA]</scope>
    <source>
        <strain evidence="2">QSDP1</strain>
    </source>
</reference>
<accession>F1A4C4</accession>
<evidence type="ECO:0000313" key="2">
    <source>
        <dbReference type="Proteomes" id="UP000001064"/>
    </source>
</evidence>
<dbReference type="EMBL" id="GL871511">
    <property type="protein sequence ID" value="EGC28956.1"/>
    <property type="molecule type" value="Genomic_DNA"/>
</dbReference>
<name>F1A4C4_DICPU</name>